<dbReference type="CDD" id="cd05379">
    <property type="entry name" value="CAP_bacterial"/>
    <property type="match status" value="1"/>
</dbReference>
<gene>
    <name evidence="3" type="ORF">GCM10022247_51100</name>
</gene>
<evidence type="ECO:0000313" key="3">
    <source>
        <dbReference type="EMBL" id="GAA4020786.1"/>
    </source>
</evidence>
<dbReference type="Gene3D" id="3.40.33.10">
    <property type="entry name" value="CAP"/>
    <property type="match status" value="1"/>
</dbReference>
<dbReference type="EMBL" id="BAABAL010000018">
    <property type="protein sequence ID" value="GAA4020786.1"/>
    <property type="molecule type" value="Genomic_DNA"/>
</dbReference>
<accession>A0ABP7T480</accession>
<organism evidence="3 4">
    <name type="scientific">Allokutzneria multivorans</name>
    <dbReference type="NCBI Taxonomy" id="1142134"/>
    <lineage>
        <taxon>Bacteria</taxon>
        <taxon>Bacillati</taxon>
        <taxon>Actinomycetota</taxon>
        <taxon>Actinomycetes</taxon>
        <taxon>Pseudonocardiales</taxon>
        <taxon>Pseudonocardiaceae</taxon>
        <taxon>Allokutzneria</taxon>
    </lineage>
</organism>
<feature type="signal peptide" evidence="1">
    <location>
        <begin position="1"/>
        <end position="44"/>
    </location>
</feature>
<evidence type="ECO:0000313" key="4">
    <source>
        <dbReference type="Proteomes" id="UP001501747"/>
    </source>
</evidence>
<dbReference type="InterPro" id="IPR014044">
    <property type="entry name" value="CAP_dom"/>
</dbReference>
<name>A0ABP7T480_9PSEU</name>
<feature type="domain" description="SCP" evidence="2">
    <location>
        <begin position="58"/>
        <end position="176"/>
    </location>
</feature>
<dbReference type="InterPro" id="IPR035940">
    <property type="entry name" value="CAP_sf"/>
</dbReference>
<protein>
    <submittedName>
        <fullName evidence="3">CAP domain-containing protein</fullName>
    </submittedName>
</protein>
<comment type="caution">
    <text evidence="3">The sequence shown here is derived from an EMBL/GenBank/DDBJ whole genome shotgun (WGS) entry which is preliminary data.</text>
</comment>
<dbReference type="PANTHER" id="PTHR31157:SF1">
    <property type="entry name" value="SCP DOMAIN-CONTAINING PROTEIN"/>
    <property type="match status" value="1"/>
</dbReference>
<keyword evidence="4" id="KW-1185">Reference proteome</keyword>
<reference evidence="4" key="1">
    <citation type="journal article" date="2019" name="Int. J. Syst. Evol. Microbiol.">
        <title>The Global Catalogue of Microorganisms (GCM) 10K type strain sequencing project: providing services to taxonomists for standard genome sequencing and annotation.</title>
        <authorList>
            <consortium name="The Broad Institute Genomics Platform"/>
            <consortium name="The Broad Institute Genome Sequencing Center for Infectious Disease"/>
            <person name="Wu L."/>
            <person name="Ma J."/>
        </authorList>
    </citation>
    <scope>NUCLEOTIDE SEQUENCE [LARGE SCALE GENOMIC DNA]</scope>
    <source>
        <strain evidence="4">JCM 17342</strain>
    </source>
</reference>
<dbReference type="SUPFAM" id="SSF55797">
    <property type="entry name" value="PR-1-like"/>
    <property type="match status" value="1"/>
</dbReference>
<proteinExistence type="predicted"/>
<evidence type="ECO:0000256" key="1">
    <source>
        <dbReference type="SAM" id="SignalP"/>
    </source>
</evidence>
<dbReference type="Proteomes" id="UP001501747">
    <property type="component" value="Unassembled WGS sequence"/>
</dbReference>
<dbReference type="PANTHER" id="PTHR31157">
    <property type="entry name" value="SCP DOMAIN-CONTAINING PROTEIN"/>
    <property type="match status" value="1"/>
</dbReference>
<feature type="chain" id="PRO_5046492863" evidence="1">
    <location>
        <begin position="45"/>
        <end position="179"/>
    </location>
</feature>
<evidence type="ECO:0000259" key="2">
    <source>
        <dbReference type="Pfam" id="PF00188"/>
    </source>
</evidence>
<sequence length="179" mass="19079">MESMAVPCTPDGGKASLMTARSRSAALVLGAVLATTLAPGTANAQVDPDPAVETLRVLELTNGHRAEAGCPALTPNPQLVASAQAHSDDMAAQNYFSHTGKDGSNPGERMARAGFVGRSWAENIAAGYRDAETTVRQWMNSEGHRKNILNCDLRELGVGFVSKPGTKYKTYWTQNFGTR</sequence>
<dbReference type="Pfam" id="PF00188">
    <property type="entry name" value="CAP"/>
    <property type="match status" value="1"/>
</dbReference>
<keyword evidence="1" id="KW-0732">Signal</keyword>